<dbReference type="Gene3D" id="1.10.150.110">
    <property type="entry name" value="DNA polymerase beta, N-terminal domain-like"/>
    <property type="match status" value="1"/>
</dbReference>
<evidence type="ECO:0000256" key="3">
    <source>
        <dbReference type="ARBA" id="ARBA00012417"/>
    </source>
</evidence>
<name>A0A2M7UG94_9BACT</name>
<accession>A0A2M7UG94</accession>
<feature type="domain" description="Helix-hairpin-helix DNA-binding motif class 1" evidence="22">
    <location>
        <begin position="128"/>
        <end position="147"/>
    </location>
</feature>
<evidence type="ECO:0000256" key="17">
    <source>
        <dbReference type="ARBA" id="ARBA00035726"/>
    </source>
</evidence>
<dbReference type="AlphaFoldDB" id="A0A2M7UG94"/>
<dbReference type="GO" id="GO:0003677">
    <property type="term" value="F:DNA binding"/>
    <property type="evidence" value="ECO:0007669"/>
    <property type="project" value="InterPro"/>
</dbReference>
<evidence type="ECO:0000256" key="5">
    <source>
        <dbReference type="ARBA" id="ARBA00020020"/>
    </source>
</evidence>
<keyword evidence="15" id="KW-0234">DNA repair</keyword>
<feature type="domain" description="DNA-directed DNA polymerase X" evidence="23">
    <location>
        <begin position="1"/>
        <end position="287"/>
    </location>
</feature>
<dbReference type="EC" id="4.2.99.18" evidence="4"/>
<dbReference type="SMART" id="SM00278">
    <property type="entry name" value="HhH1"/>
    <property type="match status" value="3"/>
</dbReference>
<comment type="catalytic activity">
    <reaction evidence="18">
        <text>2'-deoxyribonucleotide-(2'-deoxyribose 5'-phosphate)-2'-deoxyribonucleotide-DNA = a 3'-end 2'-deoxyribonucleotide-(2,3-dehydro-2,3-deoxyribose 5'-phosphate)-DNA + a 5'-end 5'-phospho-2'-deoxyribonucleoside-DNA + H(+)</text>
        <dbReference type="Rhea" id="RHEA:66592"/>
        <dbReference type="Rhea" id="RHEA-COMP:13180"/>
        <dbReference type="Rhea" id="RHEA-COMP:16897"/>
        <dbReference type="Rhea" id="RHEA-COMP:17067"/>
        <dbReference type="ChEBI" id="CHEBI:15378"/>
        <dbReference type="ChEBI" id="CHEBI:136412"/>
        <dbReference type="ChEBI" id="CHEBI:157695"/>
        <dbReference type="ChEBI" id="CHEBI:167181"/>
        <dbReference type="EC" id="4.2.99.18"/>
    </reaction>
</comment>
<keyword evidence="7" id="KW-0237">DNA synthesis</keyword>
<dbReference type="InterPro" id="IPR002054">
    <property type="entry name" value="DNA-dir_DNA_pol_X"/>
</dbReference>
<dbReference type="SUPFAM" id="SSF81301">
    <property type="entry name" value="Nucleotidyltransferase"/>
    <property type="match status" value="1"/>
</dbReference>
<keyword evidence="6" id="KW-0488">Methylation</keyword>
<dbReference type="InterPro" id="IPR010996">
    <property type="entry name" value="HHH_MUS81"/>
</dbReference>
<dbReference type="GO" id="GO:0005737">
    <property type="term" value="C:cytoplasm"/>
    <property type="evidence" value="ECO:0007669"/>
    <property type="project" value="UniProtKB-SubCell"/>
</dbReference>
<dbReference type="Gene3D" id="3.30.210.10">
    <property type="entry name" value="DNA polymerase, thumb domain"/>
    <property type="match status" value="1"/>
</dbReference>
<evidence type="ECO:0000256" key="9">
    <source>
        <dbReference type="ARBA" id="ARBA00022695"/>
    </source>
</evidence>
<dbReference type="InterPro" id="IPR027421">
    <property type="entry name" value="DNA_pol_lamdba_lyase_dom_sf"/>
</dbReference>
<comment type="subcellular location">
    <subcellularLocation>
        <location evidence="2">Cytoplasm</location>
    </subcellularLocation>
</comment>
<dbReference type="PANTHER" id="PTHR11276:SF28">
    <property type="entry name" value="DNA POLYMERASE LAMBDA"/>
    <property type="match status" value="1"/>
</dbReference>
<sequence>MKNLELSQIFSQMSEFLEMKEDGFRARAYSRVARVLDSLERDIGDIYREGGAKALKEIPSVGRGIAEKMEEYLKTGKIKEYQKLKKESPVDVEALTKVEGIGPKKIKTLYQKLGVRNLKDLEKVARVGEIAALEGFGAKSEKNILQAIAFAKTSKGRFLLGAILPVVREVVGGLEKLPEVGQISAAGSVRRMKETVGDVDLLATSSQPDKVMEHFVSLPGIVKVWAKGPTKSSVRFKGGFDCDLRVVKRVSFGAALQYFTGNKEHNILLRRLAIKKGLKLNEYGVYK</sequence>
<evidence type="ECO:0000256" key="13">
    <source>
        <dbReference type="ARBA" id="ARBA00022932"/>
    </source>
</evidence>
<evidence type="ECO:0000256" key="15">
    <source>
        <dbReference type="ARBA" id="ARBA00023204"/>
    </source>
</evidence>
<evidence type="ECO:0000256" key="20">
    <source>
        <dbReference type="ARBA" id="ARBA00045548"/>
    </source>
</evidence>
<dbReference type="EC" id="2.7.7.7" evidence="3"/>
<dbReference type="PANTHER" id="PTHR11276">
    <property type="entry name" value="DNA POLYMERASE TYPE-X FAMILY MEMBER"/>
    <property type="match status" value="1"/>
</dbReference>
<comment type="caution">
    <text evidence="24">The sequence shown here is derived from an EMBL/GenBank/DDBJ whole genome shotgun (WGS) entry which is preliminary data.</text>
</comment>
<evidence type="ECO:0000259" key="23">
    <source>
        <dbReference type="SMART" id="SM00483"/>
    </source>
</evidence>
<gene>
    <name evidence="24" type="ORF">COY10_00005</name>
</gene>
<evidence type="ECO:0000313" key="25">
    <source>
        <dbReference type="Proteomes" id="UP000231688"/>
    </source>
</evidence>
<dbReference type="PRINTS" id="PR00870">
    <property type="entry name" value="DNAPOLXBETA"/>
</dbReference>
<evidence type="ECO:0000256" key="7">
    <source>
        <dbReference type="ARBA" id="ARBA00022634"/>
    </source>
</evidence>
<evidence type="ECO:0000256" key="14">
    <source>
        <dbReference type="ARBA" id="ARBA00023053"/>
    </source>
</evidence>
<evidence type="ECO:0000259" key="22">
    <source>
        <dbReference type="SMART" id="SM00278"/>
    </source>
</evidence>
<evidence type="ECO:0000256" key="12">
    <source>
        <dbReference type="ARBA" id="ARBA00022843"/>
    </source>
</evidence>
<evidence type="ECO:0000256" key="1">
    <source>
        <dbReference type="ARBA" id="ARBA00001946"/>
    </source>
</evidence>
<keyword evidence="8" id="KW-0808">Transferase</keyword>
<evidence type="ECO:0000313" key="24">
    <source>
        <dbReference type="EMBL" id="PIZ70225.1"/>
    </source>
</evidence>
<dbReference type="InterPro" id="IPR022312">
    <property type="entry name" value="DNA_pol_X"/>
</dbReference>
<dbReference type="InterPro" id="IPR037160">
    <property type="entry name" value="DNA_Pol_thumb_sf"/>
</dbReference>
<evidence type="ECO:0000256" key="2">
    <source>
        <dbReference type="ARBA" id="ARBA00004496"/>
    </source>
</evidence>
<dbReference type="InterPro" id="IPR029398">
    <property type="entry name" value="PolB_thumb"/>
</dbReference>
<protein>
    <recommendedName>
        <fullName evidence="5">DNA polymerase beta</fullName>
        <ecNumber evidence="3">2.7.7.7</ecNumber>
        <ecNumber evidence="4">4.2.99.18</ecNumber>
    </recommendedName>
    <alternativeName>
        <fullName evidence="16">5'-deoxyribose-phosphate lyase</fullName>
    </alternativeName>
    <alternativeName>
        <fullName evidence="17">AP lyase</fullName>
    </alternativeName>
</protein>
<comment type="catalytic activity">
    <reaction evidence="21">
        <text>DNA(n) + a 2'-deoxyribonucleoside 5'-triphosphate = DNA(n+1) + diphosphate</text>
        <dbReference type="Rhea" id="RHEA:22508"/>
        <dbReference type="Rhea" id="RHEA-COMP:17339"/>
        <dbReference type="Rhea" id="RHEA-COMP:17340"/>
        <dbReference type="ChEBI" id="CHEBI:33019"/>
        <dbReference type="ChEBI" id="CHEBI:61560"/>
        <dbReference type="ChEBI" id="CHEBI:173112"/>
        <dbReference type="EC" id="2.7.7.7"/>
    </reaction>
</comment>
<dbReference type="Gene3D" id="1.10.150.20">
    <property type="entry name" value="5' to 3' exonuclease, C-terminal subdomain"/>
    <property type="match status" value="1"/>
</dbReference>
<keyword evidence="14" id="KW-0915">Sodium</keyword>
<evidence type="ECO:0000256" key="21">
    <source>
        <dbReference type="ARBA" id="ARBA00049244"/>
    </source>
</evidence>
<dbReference type="Pfam" id="PF14791">
    <property type="entry name" value="DNA_pol_B_thumb"/>
    <property type="match status" value="1"/>
</dbReference>
<evidence type="ECO:0000256" key="16">
    <source>
        <dbReference type="ARBA" id="ARBA00035717"/>
    </source>
</evidence>
<dbReference type="Pfam" id="PF14716">
    <property type="entry name" value="HHH_8"/>
    <property type="match status" value="1"/>
</dbReference>
<keyword evidence="10" id="KW-0235">DNA replication</keyword>
<dbReference type="EMBL" id="PFOH01000001">
    <property type="protein sequence ID" value="PIZ70225.1"/>
    <property type="molecule type" value="Genomic_DNA"/>
</dbReference>
<dbReference type="SUPFAM" id="SSF47802">
    <property type="entry name" value="DNA polymerase beta, N-terminal domain-like"/>
    <property type="match status" value="1"/>
</dbReference>
<evidence type="ECO:0000256" key="11">
    <source>
        <dbReference type="ARBA" id="ARBA00022763"/>
    </source>
</evidence>
<comment type="function">
    <text evidence="20">Repair polymerase that plays a key role in base-excision repair. During this process, the damaged base is excised by specific DNA glycosylases, the DNA backbone is nicked at the abasic site by an apurinic/apyrimidic (AP) endonuclease, and POLB removes 5'-deoxyribose-phosphate from the preincised AP site acting as a 5'-deoxyribose-phosphate lyase (5'-dRP lyase); through its DNA polymerase activity, it adds one nucleotide to the 3' end of the arising single-nucleotide gap. Conducts 'gap-filling' DNA synthesis in a stepwise distributive fashion rather than in a processive fashion as for other DNA polymerases. It is also able to cleave sugar-phosphate bonds 3' to an intact AP site, acting as an AP lyase.</text>
</comment>
<evidence type="ECO:0000256" key="8">
    <source>
        <dbReference type="ARBA" id="ARBA00022679"/>
    </source>
</evidence>
<reference evidence="25" key="1">
    <citation type="submission" date="2017-09" db="EMBL/GenBank/DDBJ databases">
        <title>Depth-based differentiation of microbial function through sediment-hosted aquifers and enrichment of novel symbionts in the deep terrestrial subsurface.</title>
        <authorList>
            <person name="Probst A.J."/>
            <person name="Ladd B."/>
            <person name="Jarett J.K."/>
            <person name="Geller-Mcgrath D.E."/>
            <person name="Sieber C.M.K."/>
            <person name="Emerson J.B."/>
            <person name="Anantharaman K."/>
            <person name="Thomas B.C."/>
            <person name="Malmstrom R."/>
            <person name="Stieglmeier M."/>
            <person name="Klingl A."/>
            <person name="Woyke T."/>
            <person name="Ryan C.M."/>
            <person name="Banfield J.F."/>
        </authorList>
    </citation>
    <scope>NUCLEOTIDE SEQUENCE [LARGE SCALE GENOMIC DNA]</scope>
</reference>
<dbReference type="SMART" id="SM00483">
    <property type="entry name" value="POLXc"/>
    <property type="match status" value="1"/>
</dbReference>
<dbReference type="InterPro" id="IPR002008">
    <property type="entry name" value="DNA_pol_X_beta-like"/>
</dbReference>
<feature type="domain" description="Helix-hairpin-helix DNA-binding motif class 1" evidence="22">
    <location>
        <begin position="53"/>
        <end position="72"/>
    </location>
</feature>
<feature type="non-terminal residue" evidence="24">
    <location>
        <position position="287"/>
    </location>
</feature>
<proteinExistence type="predicted"/>
<dbReference type="Gene3D" id="3.30.460.10">
    <property type="entry name" value="Beta Polymerase, domain 2"/>
    <property type="match status" value="1"/>
</dbReference>
<evidence type="ECO:0000256" key="6">
    <source>
        <dbReference type="ARBA" id="ARBA00022481"/>
    </source>
</evidence>
<dbReference type="GO" id="GO:0003887">
    <property type="term" value="F:DNA-directed DNA polymerase activity"/>
    <property type="evidence" value="ECO:0007669"/>
    <property type="project" value="UniProtKB-KW"/>
</dbReference>
<keyword evidence="9" id="KW-0548">Nucleotidyltransferase</keyword>
<dbReference type="GO" id="GO:0006281">
    <property type="term" value="P:DNA repair"/>
    <property type="evidence" value="ECO:0007669"/>
    <property type="project" value="UniProtKB-KW"/>
</dbReference>
<organism evidence="24 25">
    <name type="scientific">Candidatus Portnoybacteria bacterium CG_4_10_14_0_2_um_filter_43_36</name>
    <dbReference type="NCBI Taxonomy" id="1974798"/>
    <lineage>
        <taxon>Bacteria</taxon>
        <taxon>Candidatus Portnoyibacteriota</taxon>
    </lineage>
</organism>
<keyword evidence="11" id="KW-0227">DNA damage</keyword>
<dbReference type="GO" id="GO:0140078">
    <property type="term" value="F:class I DNA-(apurinic or apyrimidinic site) endonuclease activity"/>
    <property type="evidence" value="ECO:0007669"/>
    <property type="project" value="UniProtKB-EC"/>
</dbReference>
<dbReference type="InterPro" id="IPR003583">
    <property type="entry name" value="Hlx-hairpin-Hlx_DNA-bd_motif"/>
</dbReference>
<evidence type="ECO:0000256" key="10">
    <source>
        <dbReference type="ARBA" id="ARBA00022705"/>
    </source>
</evidence>
<feature type="domain" description="Helix-hairpin-helix DNA-binding motif class 1" evidence="22">
    <location>
        <begin position="93"/>
        <end position="112"/>
    </location>
</feature>
<keyword evidence="12" id="KW-0832">Ubl conjugation</keyword>
<comment type="catalytic activity">
    <reaction evidence="19">
        <text>a 5'-end 2'-deoxyribose-2'-deoxyribonucleotide-DNA = (2E,4S)-4-hydroxypenten-2-al-5-phosphate + a 5'-end 5'-phospho-2'-deoxyribonucleoside-DNA + H(+)</text>
        <dbReference type="Rhea" id="RHEA:76255"/>
        <dbReference type="Rhea" id="RHEA-COMP:13180"/>
        <dbReference type="Rhea" id="RHEA-COMP:18657"/>
        <dbReference type="ChEBI" id="CHEBI:15378"/>
        <dbReference type="ChEBI" id="CHEBI:136412"/>
        <dbReference type="ChEBI" id="CHEBI:195194"/>
        <dbReference type="ChEBI" id="CHEBI:195195"/>
    </reaction>
</comment>
<comment type="cofactor">
    <cofactor evidence="1">
        <name>Mg(2+)</name>
        <dbReference type="ChEBI" id="CHEBI:18420"/>
    </cofactor>
</comment>
<evidence type="ECO:0000256" key="4">
    <source>
        <dbReference type="ARBA" id="ARBA00012720"/>
    </source>
</evidence>
<dbReference type="InterPro" id="IPR043519">
    <property type="entry name" value="NT_sf"/>
</dbReference>
<dbReference type="Pfam" id="PF14520">
    <property type="entry name" value="HHH_5"/>
    <property type="match status" value="1"/>
</dbReference>
<dbReference type="CDD" id="cd00141">
    <property type="entry name" value="NT_POLXc"/>
    <property type="match status" value="1"/>
</dbReference>
<evidence type="ECO:0000256" key="19">
    <source>
        <dbReference type="ARBA" id="ARBA00044678"/>
    </source>
</evidence>
<keyword evidence="13" id="KW-0239">DNA-directed DNA polymerase</keyword>
<dbReference type="Proteomes" id="UP000231688">
    <property type="component" value="Unassembled WGS sequence"/>
</dbReference>
<evidence type="ECO:0000256" key="18">
    <source>
        <dbReference type="ARBA" id="ARBA00044632"/>
    </source>
</evidence>